<gene>
    <name evidence="2" type="ORF">LKD42_12650</name>
</gene>
<organism evidence="2 3">
    <name type="scientific">Hominisplanchenecus faecis</name>
    <dbReference type="NCBI Taxonomy" id="2885351"/>
    <lineage>
        <taxon>Bacteria</taxon>
        <taxon>Bacillati</taxon>
        <taxon>Bacillota</taxon>
        <taxon>Clostridia</taxon>
        <taxon>Lachnospirales</taxon>
        <taxon>Lachnospiraceae</taxon>
        <taxon>Hominisplanchenecus</taxon>
    </lineage>
</organism>
<dbReference type="NCBIfam" id="TIGR01665">
    <property type="entry name" value="put_anti_recept"/>
    <property type="match status" value="1"/>
</dbReference>
<evidence type="ECO:0000313" key="2">
    <source>
        <dbReference type="EMBL" id="MCC2150077.1"/>
    </source>
</evidence>
<name>A0ABS8EXZ6_9FIRM</name>
<dbReference type="RefSeq" id="WP_248835927.1">
    <property type="nucleotide sequence ID" value="NZ_JAJEQE010000055.1"/>
</dbReference>
<keyword evidence="3" id="KW-1185">Reference proteome</keyword>
<sequence length="586" mass="65512">MDTKTIIKIISASRTKEYYITQRKDFKIETILDSADASVAFSVPDQVYPITCESYVVVEHQEYIVKEISPVKNGYRDVKAILNLEDLEGKLFSTYEKKATAEAHLEEALKDTGWKLRCQLDDNTELTIEDENTTAKAIIDQVREIFGIEVRYDTQSKVLYAARQIGDDEGVVFLKGVNLLKTEIKRDTYNYCTRLYPIGKDGLTIESVNSGKKYIDAAGAEKVVAQYWEDTAYETAEELIAAARYKLAEMAQTAVTVTVKIVDLAGKNKNKYAMYAFEVGDTVSVVDVKENGKYRVTKKTIYPDQQHKNTVQLSNRNKSFADYAKQLKAKSYETDKIIIKFDRNLKNVQAEIKDMKENPQKNVEGNAGTSTKLQTGRKIEGMLFDGTKDISHYATCYTSASTAAKTVSLSGFSLVTGARVCVCFNYGNTAANPTLNVNNTGAKAIYYRNGNISAELITSYTVLELVYTGSYWYVIGVIDRATALSTTAVTPTATGSWYYSSAISSLANYDEIRVWLEIADGEKGWITLTRKDAAETVRTLYLTASYNARVQLKWDTTNNKVGVYVRNIGSGWTANKVSVKRIEGVR</sequence>
<dbReference type="InterPro" id="IPR007119">
    <property type="entry name" value="Phage_tail_spike_N"/>
</dbReference>
<protein>
    <submittedName>
        <fullName evidence="2">Phage tail protein</fullName>
    </submittedName>
</protein>
<reference evidence="2 3" key="1">
    <citation type="submission" date="2021-10" db="EMBL/GenBank/DDBJ databases">
        <title>Anaerobic single-cell dispensing facilitates the cultivation of human gut bacteria.</title>
        <authorList>
            <person name="Afrizal A."/>
        </authorList>
    </citation>
    <scope>NUCLEOTIDE SEQUENCE [LARGE SCALE GENOMIC DNA]</scope>
    <source>
        <strain evidence="2 3">CLA-AA-H246</strain>
    </source>
</reference>
<dbReference type="Pfam" id="PF06605">
    <property type="entry name" value="Prophage_tail"/>
    <property type="match status" value="1"/>
</dbReference>
<dbReference type="InterPro" id="IPR010572">
    <property type="entry name" value="Tail_dom"/>
</dbReference>
<comment type="caution">
    <text evidence="2">The sequence shown here is derived from an EMBL/GenBank/DDBJ whole genome shotgun (WGS) entry which is preliminary data.</text>
</comment>
<evidence type="ECO:0000313" key="3">
    <source>
        <dbReference type="Proteomes" id="UP001299235"/>
    </source>
</evidence>
<feature type="domain" description="Tail spike" evidence="1">
    <location>
        <begin position="97"/>
        <end position="326"/>
    </location>
</feature>
<evidence type="ECO:0000259" key="1">
    <source>
        <dbReference type="Pfam" id="PF06605"/>
    </source>
</evidence>
<accession>A0ABS8EXZ6</accession>
<dbReference type="Proteomes" id="UP001299235">
    <property type="component" value="Unassembled WGS sequence"/>
</dbReference>
<proteinExistence type="predicted"/>
<dbReference type="EMBL" id="JAJEQE010000055">
    <property type="protein sequence ID" value="MCC2150077.1"/>
    <property type="molecule type" value="Genomic_DNA"/>
</dbReference>